<feature type="compositionally biased region" description="Low complexity" evidence="1">
    <location>
        <begin position="34"/>
        <end position="43"/>
    </location>
</feature>
<proteinExistence type="predicted"/>
<reference evidence="2 3" key="1">
    <citation type="submission" date="2024-02" db="EMBL/GenBank/DDBJ databases">
        <title>High-quality chromosome-scale genome assembly of Pensacola bahiagrass (Paspalum notatum Flugge var. saurae).</title>
        <authorList>
            <person name="Vega J.M."/>
            <person name="Podio M."/>
            <person name="Orjuela J."/>
            <person name="Siena L.A."/>
            <person name="Pessino S.C."/>
            <person name="Combes M.C."/>
            <person name="Mariac C."/>
            <person name="Albertini E."/>
            <person name="Pupilli F."/>
            <person name="Ortiz J.P.A."/>
            <person name="Leblanc O."/>
        </authorList>
    </citation>
    <scope>NUCLEOTIDE SEQUENCE [LARGE SCALE GENOMIC DNA]</scope>
    <source>
        <strain evidence="2">R1</strain>
        <tissue evidence="2">Leaf</tissue>
    </source>
</reference>
<evidence type="ECO:0000313" key="2">
    <source>
        <dbReference type="EMBL" id="WVZ69979.1"/>
    </source>
</evidence>
<name>A0AAQ3TC11_PASNO</name>
<gene>
    <name evidence="2" type="ORF">U9M48_018690</name>
</gene>
<evidence type="ECO:0000313" key="3">
    <source>
        <dbReference type="Proteomes" id="UP001341281"/>
    </source>
</evidence>
<evidence type="ECO:0000256" key="1">
    <source>
        <dbReference type="SAM" id="MobiDB-lite"/>
    </source>
</evidence>
<feature type="region of interest" description="Disordered" evidence="1">
    <location>
        <begin position="70"/>
        <end position="139"/>
    </location>
</feature>
<dbReference type="Proteomes" id="UP001341281">
    <property type="component" value="Chromosome 04"/>
</dbReference>
<dbReference type="EMBL" id="CP144748">
    <property type="protein sequence ID" value="WVZ69979.1"/>
    <property type="molecule type" value="Genomic_DNA"/>
</dbReference>
<feature type="compositionally biased region" description="Pro residues" evidence="1">
    <location>
        <begin position="98"/>
        <end position="123"/>
    </location>
</feature>
<feature type="compositionally biased region" description="Low complexity" evidence="1">
    <location>
        <begin position="188"/>
        <end position="207"/>
    </location>
</feature>
<protein>
    <submittedName>
        <fullName evidence="2">Uncharacterized protein</fullName>
    </submittedName>
</protein>
<feature type="compositionally biased region" description="Pro residues" evidence="1">
    <location>
        <begin position="44"/>
        <end position="56"/>
    </location>
</feature>
<feature type="region of interest" description="Disordered" evidence="1">
    <location>
        <begin position="34"/>
        <end position="58"/>
    </location>
</feature>
<sequence>MTGLRSSTSSSPLHLPVACPHLPYAILLAAYPSPAGGSSSAPAPAAPSPSSPPSAPPHRCLLFLPASASSPPRVPPFLPLRTSGLRAAPGSGGAGAPAPRPPAASPPAPSRRPPLRGRPPPPRRLPRRGARCASSPPRPTHLLAGLLLAAPRHGRRAFSLPRLAPPSTGLPAMAVGLLPERPARHLPDPANSSSSSAPPAPRFGSAPRQPDPDHGRRRTPSQSPLPSAALLIRGDGLAQHTCLPEFCSSIRLLYTYCACSIEAMFTVIRI</sequence>
<accession>A0AAQ3TC11</accession>
<dbReference type="AlphaFoldDB" id="A0AAQ3TC11"/>
<organism evidence="2 3">
    <name type="scientific">Paspalum notatum var. saurae</name>
    <dbReference type="NCBI Taxonomy" id="547442"/>
    <lineage>
        <taxon>Eukaryota</taxon>
        <taxon>Viridiplantae</taxon>
        <taxon>Streptophyta</taxon>
        <taxon>Embryophyta</taxon>
        <taxon>Tracheophyta</taxon>
        <taxon>Spermatophyta</taxon>
        <taxon>Magnoliopsida</taxon>
        <taxon>Liliopsida</taxon>
        <taxon>Poales</taxon>
        <taxon>Poaceae</taxon>
        <taxon>PACMAD clade</taxon>
        <taxon>Panicoideae</taxon>
        <taxon>Andropogonodae</taxon>
        <taxon>Paspaleae</taxon>
        <taxon>Paspalinae</taxon>
        <taxon>Paspalum</taxon>
    </lineage>
</organism>
<keyword evidence="3" id="KW-1185">Reference proteome</keyword>
<feature type="region of interest" description="Disordered" evidence="1">
    <location>
        <begin position="181"/>
        <end position="227"/>
    </location>
</feature>